<reference evidence="1 2" key="1">
    <citation type="submission" date="2019-11" db="EMBL/GenBank/DDBJ databases">
        <title>Whole genome sequence of Oryza granulata.</title>
        <authorList>
            <person name="Li W."/>
        </authorList>
    </citation>
    <scope>NUCLEOTIDE SEQUENCE [LARGE SCALE GENOMIC DNA]</scope>
    <source>
        <strain evidence="2">cv. Menghai</strain>
        <tissue evidence="1">Leaf</tissue>
    </source>
</reference>
<dbReference type="InterPro" id="IPR055312">
    <property type="entry name" value="FBL15-like"/>
</dbReference>
<comment type="caution">
    <text evidence="1">The sequence shown here is derived from an EMBL/GenBank/DDBJ whole genome shotgun (WGS) entry which is preliminary data.</text>
</comment>
<dbReference type="OrthoDB" id="662529at2759"/>
<dbReference type="PANTHER" id="PTHR34709">
    <property type="entry name" value="OS10G0396666 PROTEIN"/>
    <property type="match status" value="1"/>
</dbReference>
<evidence type="ECO:0000313" key="2">
    <source>
        <dbReference type="Proteomes" id="UP000479710"/>
    </source>
</evidence>
<proteinExistence type="predicted"/>
<keyword evidence="2" id="KW-1185">Reference proteome</keyword>
<evidence type="ECO:0008006" key="3">
    <source>
        <dbReference type="Google" id="ProtNLM"/>
    </source>
</evidence>
<name>A0A6G1CYF9_9ORYZ</name>
<dbReference type="Proteomes" id="UP000479710">
    <property type="component" value="Unassembled WGS sequence"/>
</dbReference>
<dbReference type="EMBL" id="SPHZ02000007">
    <property type="protein sequence ID" value="KAF0905151.1"/>
    <property type="molecule type" value="Genomic_DNA"/>
</dbReference>
<gene>
    <name evidence="1" type="ORF">E2562_000947</name>
</gene>
<accession>A0A6G1CYF9</accession>
<sequence length="168" mass="18436">MPPAGSFAALTALTIIGARMQGGDFEALCSPRCPRLQRLKVRGVELVAADDVSIRSNSLERLVFLVNGVGRLEVVAPRLRYFRATPKTIDNVSDAAGPGMLDANIAAPMLEDVAWYGVFNLLRHRFAEAGRRLQKLTVVDLPTAPLMRRFYVVDELVLHFGISPCCKV</sequence>
<evidence type="ECO:0000313" key="1">
    <source>
        <dbReference type="EMBL" id="KAF0905151.1"/>
    </source>
</evidence>
<dbReference type="PANTHER" id="PTHR34709:SF68">
    <property type="entry name" value="OS07G0550432 PROTEIN"/>
    <property type="match status" value="1"/>
</dbReference>
<protein>
    <recommendedName>
        <fullName evidence="3">FBD domain-containing protein</fullName>
    </recommendedName>
</protein>
<dbReference type="AlphaFoldDB" id="A0A6G1CYF9"/>
<organism evidence="1 2">
    <name type="scientific">Oryza meyeriana var. granulata</name>
    <dbReference type="NCBI Taxonomy" id="110450"/>
    <lineage>
        <taxon>Eukaryota</taxon>
        <taxon>Viridiplantae</taxon>
        <taxon>Streptophyta</taxon>
        <taxon>Embryophyta</taxon>
        <taxon>Tracheophyta</taxon>
        <taxon>Spermatophyta</taxon>
        <taxon>Magnoliopsida</taxon>
        <taxon>Liliopsida</taxon>
        <taxon>Poales</taxon>
        <taxon>Poaceae</taxon>
        <taxon>BOP clade</taxon>
        <taxon>Oryzoideae</taxon>
        <taxon>Oryzeae</taxon>
        <taxon>Oryzinae</taxon>
        <taxon>Oryza</taxon>
        <taxon>Oryza meyeriana</taxon>
    </lineage>
</organism>